<dbReference type="InterPro" id="IPR011990">
    <property type="entry name" value="TPR-like_helical_dom_sf"/>
</dbReference>
<organism evidence="3 4">
    <name type="scientific">Candidatus Nitrospira kreftii</name>
    <dbReference type="NCBI Taxonomy" id="2652173"/>
    <lineage>
        <taxon>Bacteria</taxon>
        <taxon>Pseudomonadati</taxon>
        <taxon>Nitrospirota</taxon>
        <taxon>Nitrospiria</taxon>
        <taxon>Nitrospirales</taxon>
        <taxon>Nitrospiraceae</taxon>
        <taxon>Nitrospira</taxon>
    </lineage>
</organism>
<dbReference type="Gene3D" id="1.25.40.10">
    <property type="entry name" value="Tetratricopeptide repeat domain"/>
    <property type="match status" value="2"/>
</dbReference>
<evidence type="ECO:0000313" key="4">
    <source>
        <dbReference type="Proteomes" id="UP000593737"/>
    </source>
</evidence>
<dbReference type="AlphaFoldDB" id="A0A7S8J028"/>
<evidence type="ECO:0000256" key="1">
    <source>
        <dbReference type="SAM" id="MobiDB-lite"/>
    </source>
</evidence>
<evidence type="ECO:0008006" key="5">
    <source>
        <dbReference type="Google" id="ProtNLM"/>
    </source>
</evidence>
<feature type="signal peptide" evidence="2">
    <location>
        <begin position="1"/>
        <end position="21"/>
    </location>
</feature>
<proteinExistence type="predicted"/>
<accession>A0A7S8J028</accession>
<dbReference type="Proteomes" id="UP000593737">
    <property type="component" value="Chromosome"/>
</dbReference>
<dbReference type="KEGG" id="nkf:Nkreftii_002364"/>
<evidence type="ECO:0000256" key="2">
    <source>
        <dbReference type="SAM" id="SignalP"/>
    </source>
</evidence>
<sequence length="563" mass="62788">MTRTRAFGISWLFVVSLTTLPADSTTAHQTTPASNPPKLSKVDFPTSARSEEAQAHFLRGVAALHSFWYPVARDEFRSATRIEPEFMMGYWGEAMTHNHPLWGDQQETDAARKALAMITMTSELTPKERAYLDAVKVLYGEGDKRTRDQAYAAAMEKLYREHQDDLEAAAFYALALLGAVRSENPTALRTRMQAAAIVLDVYRKDPNHPGAAHYIIHAFDDPDHAILALPVARHYVEIAPPAHHAQHMPLHIFQRLGMWPDAVAANEAAWRTSDQWVDTNDLPITQRDYHSLHWLLYSYLQQGRYQEAEDRLATMRKSLEQFPKDDARMLAYGVHTYASMAAEFVVETERWDAGEELLTAIQETAKDSKPTRDDDSFQALAALAKAPAIFARGLAAAMKGSPDAQTSVAALKALREQPHGSPESAIEHVLKMSEIHELEIMAVASASRGQVDEAIAMMQNATDREKAMGFPSGPPVKPSHELYGELLLRAGRHAEAAQQFATSLFRYPNRARSLIGAARAAAQSEQIQSAMNAYGQFSRQWKQADTPLPLRNEARDYLQTNGQ</sequence>
<keyword evidence="2" id="KW-0732">Signal</keyword>
<gene>
    <name evidence="3" type="ORF">Nkreftii_002364</name>
</gene>
<feature type="chain" id="PRO_5032931497" description="TPR repeat protein" evidence="2">
    <location>
        <begin position="22"/>
        <end position="563"/>
    </location>
</feature>
<feature type="region of interest" description="Disordered" evidence="1">
    <location>
        <begin position="25"/>
        <end position="46"/>
    </location>
</feature>
<evidence type="ECO:0000313" key="3">
    <source>
        <dbReference type="EMBL" id="QPD04590.1"/>
    </source>
</evidence>
<dbReference type="PANTHER" id="PTHR45588:SF1">
    <property type="entry name" value="WW DOMAIN-CONTAINING PROTEIN"/>
    <property type="match status" value="1"/>
</dbReference>
<name>A0A7S8J028_9BACT</name>
<protein>
    <recommendedName>
        <fullName evidence="5">TPR repeat protein</fullName>
    </recommendedName>
</protein>
<dbReference type="SUPFAM" id="SSF48452">
    <property type="entry name" value="TPR-like"/>
    <property type="match status" value="1"/>
</dbReference>
<dbReference type="PANTHER" id="PTHR45588">
    <property type="entry name" value="TPR DOMAIN-CONTAINING PROTEIN"/>
    <property type="match status" value="1"/>
</dbReference>
<dbReference type="EMBL" id="CP047423">
    <property type="protein sequence ID" value="QPD04590.1"/>
    <property type="molecule type" value="Genomic_DNA"/>
</dbReference>
<reference evidence="3 4" key="1">
    <citation type="journal article" date="2020" name="ISME J.">
        <title>Enrichment and physiological characterization of a novel comammox Nitrospira indicates ammonium inhibition of complete nitrification.</title>
        <authorList>
            <person name="Sakoula D."/>
            <person name="Koch H."/>
            <person name="Frank J."/>
            <person name="Jetten M.S.M."/>
            <person name="van Kessel M.A.H.J."/>
            <person name="Lucker S."/>
        </authorList>
    </citation>
    <scope>NUCLEOTIDE SEQUENCE [LARGE SCALE GENOMIC DNA]</scope>
    <source>
        <strain evidence="3">Comreactor17</strain>
    </source>
</reference>